<comment type="caution">
    <text evidence="2">The sequence shown here is derived from an EMBL/GenBank/DDBJ whole genome shotgun (WGS) entry which is preliminary data.</text>
</comment>
<name>A0A3A8AAP8_9HYPH</name>
<dbReference type="EMBL" id="QFWV02000004">
    <property type="protein sequence ID" value="RKF06996.1"/>
    <property type="molecule type" value="Genomic_DNA"/>
</dbReference>
<evidence type="ECO:0008006" key="4">
    <source>
        <dbReference type="Google" id="ProtNLM"/>
    </source>
</evidence>
<feature type="compositionally biased region" description="Basic residues" evidence="1">
    <location>
        <begin position="14"/>
        <end position="23"/>
    </location>
</feature>
<organism evidence="2 3">
    <name type="scientific">Oceaniradius stylonematis</name>
    <dbReference type="NCBI Taxonomy" id="2184161"/>
    <lineage>
        <taxon>Bacteria</taxon>
        <taxon>Pseudomonadati</taxon>
        <taxon>Pseudomonadota</taxon>
        <taxon>Alphaproteobacteria</taxon>
        <taxon>Hyphomicrobiales</taxon>
        <taxon>Ahrensiaceae</taxon>
        <taxon>Oceaniradius</taxon>
    </lineage>
</organism>
<dbReference type="Proteomes" id="UP000246132">
    <property type="component" value="Unassembled WGS sequence"/>
</dbReference>
<reference evidence="2 3" key="1">
    <citation type="journal article" date="2018" name="Int. J. Syst. Bacteriol.">
        <title>Oceaniradius stylonemae gen. nov., sp. nov., isolated from a red alga, Stylonema cornu-cervi.</title>
        <authorList>
            <person name="Jeong S."/>
        </authorList>
    </citation>
    <scope>NUCLEOTIDE SEQUENCE [LARGE SCALE GENOMIC DNA]</scope>
    <source>
        <strain evidence="2 3">StC1</strain>
    </source>
</reference>
<proteinExistence type="predicted"/>
<dbReference type="RefSeq" id="WP_109769324.1">
    <property type="nucleotide sequence ID" value="NZ_QFWV02000004.1"/>
</dbReference>
<accession>A0A3A8AAP8</accession>
<feature type="region of interest" description="Disordered" evidence="1">
    <location>
        <begin position="1"/>
        <end position="25"/>
    </location>
</feature>
<evidence type="ECO:0000256" key="1">
    <source>
        <dbReference type="SAM" id="MobiDB-lite"/>
    </source>
</evidence>
<gene>
    <name evidence="2" type="ORF">DEM25_003695</name>
</gene>
<protein>
    <recommendedName>
        <fullName evidence="4">Mobilization protein</fullName>
    </recommendedName>
</protein>
<dbReference type="AlphaFoldDB" id="A0A3A8AAP8"/>
<dbReference type="OrthoDB" id="8548224at2"/>
<evidence type="ECO:0000313" key="3">
    <source>
        <dbReference type="Proteomes" id="UP000246132"/>
    </source>
</evidence>
<keyword evidence="3" id="KW-1185">Reference proteome</keyword>
<evidence type="ECO:0000313" key="2">
    <source>
        <dbReference type="EMBL" id="RKF06996.1"/>
    </source>
</evidence>
<sequence>MSVVTEFAASATPKPHKPKRKRPAPFSIRLNDAELAKLLDEAKGAPLSAYIKAKALGAPLRLRRSGLSIKDRQALAQALALLGNGDLAKSLSEIAHAASIGVLPLTPETESVLLRAVQDVRGVRRLLVQALGLQEADQ</sequence>